<dbReference type="PANTHER" id="PTHR31942:SF89">
    <property type="entry name" value="MLO-LIKE PROTEIN 3"/>
    <property type="match status" value="1"/>
</dbReference>
<keyword evidence="6 9" id="KW-0472">Membrane</keyword>
<evidence type="ECO:0000256" key="1">
    <source>
        <dbReference type="ARBA" id="ARBA00004141"/>
    </source>
</evidence>
<comment type="caution">
    <text evidence="10">The sequence shown here is derived from an EMBL/GenBank/DDBJ whole genome shotgun (WGS) entry which is preliminary data.</text>
</comment>
<evidence type="ECO:0000256" key="4">
    <source>
        <dbReference type="ARBA" id="ARBA00022821"/>
    </source>
</evidence>
<dbReference type="Pfam" id="PF03094">
    <property type="entry name" value="Mlo"/>
    <property type="match status" value="1"/>
</dbReference>
<evidence type="ECO:0000256" key="6">
    <source>
        <dbReference type="ARBA" id="ARBA00023136"/>
    </source>
</evidence>
<dbReference type="Proteomes" id="UP001318860">
    <property type="component" value="Unassembled WGS sequence"/>
</dbReference>
<evidence type="ECO:0000313" key="10">
    <source>
        <dbReference type="EMBL" id="KAK6144427.1"/>
    </source>
</evidence>
<comment type="similarity">
    <text evidence="2">Belongs to the MLO family.</text>
</comment>
<name>A0ABR0WAI7_REHGL</name>
<organism evidence="10 11">
    <name type="scientific">Rehmannia glutinosa</name>
    <name type="common">Chinese foxglove</name>
    <dbReference type="NCBI Taxonomy" id="99300"/>
    <lineage>
        <taxon>Eukaryota</taxon>
        <taxon>Viridiplantae</taxon>
        <taxon>Streptophyta</taxon>
        <taxon>Embryophyta</taxon>
        <taxon>Tracheophyta</taxon>
        <taxon>Spermatophyta</taxon>
        <taxon>Magnoliopsida</taxon>
        <taxon>eudicotyledons</taxon>
        <taxon>Gunneridae</taxon>
        <taxon>Pentapetalae</taxon>
        <taxon>asterids</taxon>
        <taxon>lamiids</taxon>
        <taxon>Lamiales</taxon>
        <taxon>Orobanchaceae</taxon>
        <taxon>Rehmannieae</taxon>
        <taxon>Rehmannia</taxon>
    </lineage>
</organism>
<evidence type="ECO:0000256" key="2">
    <source>
        <dbReference type="ARBA" id="ARBA00006574"/>
    </source>
</evidence>
<evidence type="ECO:0000256" key="5">
    <source>
        <dbReference type="ARBA" id="ARBA00022989"/>
    </source>
</evidence>
<protein>
    <recommendedName>
        <fullName evidence="12">MLO-like protein</fullName>
    </recommendedName>
</protein>
<evidence type="ECO:0000256" key="3">
    <source>
        <dbReference type="ARBA" id="ARBA00022692"/>
    </source>
</evidence>
<accession>A0ABR0WAI7</accession>
<keyword evidence="5 9" id="KW-1133">Transmembrane helix</keyword>
<feature type="transmembrane region" description="Helical" evidence="9">
    <location>
        <begin position="165"/>
        <end position="186"/>
    </location>
</feature>
<evidence type="ECO:0000313" key="11">
    <source>
        <dbReference type="Proteomes" id="UP001318860"/>
    </source>
</evidence>
<feature type="transmembrane region" description="Helical" evidence="9">
    <location>
        <begin position="16"/>
        <end position="40"/>
    </location>
</feature>
<evidence type="ECO:0000256" key="7">
    <source>
        <dbReference type="ARBA" id="ARBA00023265"/>
    </source>
</evidence>
<keyword evidence="4" id="KW-0611">Plant defense</keyword>
<proteinExistence type="inferred from homology"/>
<comment type="subcellular location">
    <subcellularLocation>
        <location evidence="1">Membrane</location>
        <topology evidence="1">Multi-pass membrane protein</topology>
    </subcellularLocation>
</comment>
<feature type="region of interest" description="Disordered" evidence="8">
    <location>
        <begin position="212"/>
        <end position="298"/>
    </location>
</feature>
<keyword evidence="7" id="KW-0568">Pathogenesis-related protein</keyword>
<dbReference type="EMBL" id="JABTTQ020000012">
    <property type="protein sequence ID" value="KAK6144427.1"/>
    <property type="molecule type" value="Genomic_DNA"/>
</dbReference>
<dbReference type="InterPro" id="IPR004326">
    <property type="entry name" value="Mlo"/>
</dbReference>
<evidence type="ECO:0008006" key="12">
    <source>
        <dbReference type="Google" id="ProtNLM"/>
    </source>
</evidence>
<keyword evidence="3 9" id="KW-0812">Transmembrane</keyword>
<gene>
    <name evidence="10" type="ORF">DH2020_021247</name>
</gene>
<evidence type="ECO:0000256" key="8">
    <source>
        <dbReference type="SAM" id="MobiDB-lite"/>
    </source>
</evidence>
<sequence length="298" mass="33110">MAGSSINRSLEITPTWALATVCFVFIFLGICIEYLIHLAGHLLKKHKKAAMYEAMEKLKSVLMQLGFMSLILTVTERSISKICIPSKVANSMLPCGNQTAGTKTTKVLEHIWVSFTHDQMSLSQFEDINVSHHGRKLAAATSNSLDHCGSKGMSSLMSEQGINQLNIFIFVIAAMQIVYSVATMGLGRAKMGSEYKSAILEEHTVHAIKQWHSNVKHKRKTESEIQDDSSTVGIQSRTPSPDISSHRRSPTFSDFASRGGANHEITEDNEIVPVDDYLQEGQNRELGQNGPEYDHQRF</sequence>
<reference evidence="10 11" key="1">
    <citation type="journal article" date="2021" name="Comput. Struct. Biotechnol. J.">
        <title>De novo genome assembly of the potent medicinal plant Rehmannia glutinosa using nanopore technology.</title>
        <authorList>
            <person name="Ma L."/>
            <person name="Dong C."/>
            <person name="Song C."/>
            <person name="Wang X."/>
            <person name="Zheng X."/>
            <person name="Niu Y."/>
            <person name="Chen S."/>
            <person name="Feng W."/>
        </authorList>
    </citation>
    <scope>NUCLEOTIDE SEQUENCE [LARGE SCALE GENOMIC DNA]</scope>
    <source>
        <strain evidence="10">DH-2019</strain>
    </source>
</reference>
<keyword evidence="11" id="KW-1185">Reference proteome</keyword>
<feature type="compositionally biased region" description="Polar residues" evidence="8">
    <location>
        <begin position="228"/>
        <end position="243"/>
    </location>
</feature>
<evidence type="ECO:0000256" key="9">
    <source>
        <dbReference type="SAM" id="Phobius"/>
    </source>
</evidence>
<dbReference type="PANTHER" id="PTHR31942">
    <property type="entry name" value="MLO-LIKE PROTEIN 1"/>
    <property type="match status" value="1"/>
</dbReference>